<accession>A0A5B7DRD4</accession>
<protein>
    <submittedName>
        <fullName evidence="2">Uncharacterized protein</fullName>
    </submittedName>
</protein>
<reference evidence="2 3" key="1">
    <citation type="submission" date="2019-05" db="EMBL/GenBank/DDBJ databases">
        <title>Another draft genome of Portunus trituberculatus and its Hox gene families provides insights of decapod evolution.</title>
        <authorList>
            <person name="Jeong J.-H."/>
            <person name="Song I."/>
            <person name="Kim S."/>
            <person name="Choi T."/>
            <person name="Kim D."/>
            <person name="Ryu S."/>
            <person name="Kim W."/>
        </authorList>
    </citation>
    <scope>NUCLEOTIDE SEQUENCE [LARGE SCALE GENOMIC DNA]</scope>
    <source>
        <tissue evidence="2">Muscle</tissue>
    </source>
</reference>
<dbReference type="EMBL" id="VSRR010001212">
    <property type="protein sequence ID" value="MPC23496.1"/>
    <property type="molecule type" value="Genomic_DNA"/>
</dbReference>
<sequence>MTSLARHQCTISVCEDLRHHPEDYTAVLKDHHGGRVGGGQEGLEVVHYVLIQTQETIHRLPRAGCTFIMSVNPPGQTVGPLIGSWDGLHLQGGPTLVHFFTSVPTRVTNPSRNTSSRPRKRRRPPEGADMLEVVVVWKRSQVRKQRK</sequence>
<gene>
    <name evidence="2" type="ORF">E2C01_016546</name>
</gene>
<organism evidence="2 3">
    <name type="scientific">Portunus trituberculatus</name>
    <name type="common">Swimming crab</name>
    <name type="synonym">Neptunus trituberculatus</name>
    <dbReference type="NCBI Taxonomy" id="210409"/>
    <lineage>
        <taxon>Eukaryota</taxon>
        <taxon>Metazoa</taxon>
        <taxon>Ecdysozoa</taxon>
        <taxon>Arthropoda</taxon>
        <taxon>Crustacea</taxon>
        <taxon>Multicrustacea</taxon>
        <taxon>Malacostraca</taxon>
        <taxon>Eumalacostraca</taxon>
        <taxon>Eucarida</taxon>
        <taxon>Decapoda</taxon>
        <taxon>Pleocyemata</taxon>
        <taxon>Brachyura</taxon>
        <taxon>Eubrachyura</taxon>
        <taxon>Portunoidea</taxon>
        <taxon>Portunidae</taxon>
        <taxon>Portuninae</taxon>
        <taxon>Portunus</taxon>
    </lineage>
</organism>
<name>A0A5B7DRD4_PORTR</name>
<evidence type="ECO:0000256" key="1">
    <source>
        <dbReference type="SAM" id="MobiDB-lite"/>
    </source>
</evidence>
<feature type="region of interest" description="Disordered" evidence="1">
    <location>
        <begin position="106"/>
        <end position="127"/>
    </location>
</feature>
<proteinExistence type="predicted"/>
<dbReference type="AlphaFoldDB" id="A0A5B7DRD4"/>
<dbReference type="Proteomes" id="UP000324222">
    <property type="component" value="Unassembled WGS sequence"/>
</dbReference>
<keyword evidence="3" id="KW-1185">Reference proteome</keyword>
<evidence type="ECO:0000313" key="3">
    <source>
        <dbReference type="Proteomes" id="UP000324222"/>
    </source>
</evidence>
<evidence type="ECO:0000313" key="2">
    <source>
        <dbReference type="EMBL" id="MPC23496.1"/>
    </source>
</evidence>
<comment type="caution">
    <text evidence="2">The sequence shown here is derived from an EMBL/GenBank/DDBJ whole genome shotgun (WGS) entry which is preliminary data.</text>
</comment>